<keyword evidence="2" id="KW-1185">Reference proteome</keyword>
<dbReference type="Proteomes" id="UP000824782">
    <property type="component" value="Unassembled WGS sequence"/>
</dbReference>
<reference evidence="1" key="1">
    <citation type="thesis" date="2020" institute="ProQuest LLC" country="789 East Eisenhower Parkway, Ann Arbor, MI, USA">
        <title>Comparative Genomics and Chromosome Evolution.</title>
        <authorList>
            <person name="Mudd A.B."/>
        </authorList>
    </citation>
    <scope>NUCLEOTIDE SEQUENCE</scope>
    <source>
        <strain evidence="1">237g6f4</strain>
        <tissue evidence="1">Blood</tissue>
    </source>
</reference>
<sequence length="78" mass="8913">MLVCCIPTLMGFSDPHLVASSAFTKILLQTSYTRRMKPMFWKSRKSKPLHCHFLILLDYQSLDPVCPQPELELCVSAV</sequence>
<dbReference type="AlphaFoldDB" id="A0AAV7AI50"/>
<evidence type="ECO:0000313" key="1">
    <source>
        <dbReference type="EMBL" id="KAG8561199.1"/>
    </source>
</evidence>
<dbReference type="EMBL" id="WNYA01000007">
    <property type="protein sequence ID" value="KAG8561199.1"/>
    <property type="molecule type" value="Genomic_DNA"/>
</dbReference>
<comment type="caution">
    <text evidence="1">The sequence shown here is derived from an EMBL/GenBank/DDBJ whole genome shotgun (WGS) entry which is preliminary data.</text>
</comment>
<gene>
    <name evidence="1" type="ORF">GDO81_015282</name>
</gene>
<evidence type="ECO:0000313" key="2">
    <source>
        <dbReference type="Proteomes" id="UP000824782"/>
    </source>
</evidence>
<organism evidence="1 2">
    <name type="scientific">Engystomops pustulosus</name>
    <name type="common">Tungara frog</name>
    <name type="synonym">Physalaemus pustulosus</name>
    <dbReference type="NCBI Taxonomy" id="76066"/>
    <lineage>
        <taxon>Eukaryota</taxon>
        <taxon>Metazoa</taxon>
        <taxon>Chordata</taxon>
        <taxon>Craniata</taxon>
        <taxon>Vertebrata</taxon>
        <taxon>Euteleostomi</taxon>
        <taxon>Amphibia</taxon>
        <taxon>Batrachia</taxon>
        <taxon>Anura</taxon>
        <taxon>Neobatrachia</taxon>
        <taxon>Hyloidea</taxon>
        <taxon>Leptodactylidae</taxon>
        <taxon>Leiuperinae</taxon>
        <taxon>Engystomops</taxon>
    </lineage>
</organism>
<proteinExistence type="predicted"/>
<accession>A0AAV7AI50</accession>
<protein>
    <submittedName>
        <fullName evidence="1">Uncharacterized protein</fullName>
    </submittedName>
</protein>
<name>A0AAV7AI50_ENGPU</name>